<dbReference type="InterPro" id="IPR015424">
    <property type="entry name" value="PyrdxlP-dep_Trfase"/>
</dbReference>
<gene>
    <name evidence="2" type="ORF">DO97_01500</name>
</gene>
<keyword evidence="1" id="KW-0663">Pyridoxal phosphate</keyword>
<dbReference type="Pfam" id="PF01041">
    <property type="entry name" value="DegT_DnrJ_EryC1"/>
    <property type="match status" value="1"/>
</dbReference>
<comment type="caution">
    <text evidence="2">The sequence shown here is derived from an EMBL/GenBank/DDBJ whole genome shotgun (WGS) entry which is preliminary data.</text>
</comment>
<dbReference type="AlphaFoldDB" id="A0A098TQU9"/>
<organism evidence="2 3">
    <name type="scientific">Neosynechococcus sphagnicola sy1</name>
    <dbReference type="NCBI Taxonomy" id="1497020"/>
    <lineage>
        <taxon>Bacteria</taxon>
        <taxon>Bacillati</taxon>
        <taxon>Cyanobacteriota</taxon>
        <taxon>Cyanophyceae</taxon>
        <taxon>Neosynechococcales</taxon>
        <taxon>Neosynechococcaceae</taxon>
        <taxon>Neosynechococcus</taxon>
    </lineage>
</organism>
<dbReference type="Proteomes" id="UP000030170">
    <property type="component" value="Unassembled WGS sequence"/>
</dbReference>
<dbReference type="PANTHER" id="PTHR30244:SF36">
    <property type="entry name" value="3-OXO-GLUCOSE-6-PHOSPHATE:GLUTAMATE AMINOTRANSFERASE"/>
    <property type="match status" value="1"/>
</dbReference>
<reference evidence="2 3" key="1">
    <citation type="journal article" date="2014" name="Mol. Ecol.">
        <title>Evolution of Synechococcus.</title>
        <authorList>
            <person name="Dvorak P."/>
            <person name="Casamatta D."/>
            <person name="Hasler P."/>
            <person name="Poulickova A."/>
            <person name="Ondrej V."/>
            <person name="Sanges R."/>
        </authorList>
    </citation>
    <scope>NUCLEOTIDE SEQUENCE [LARGE SCALE GENOMIC DNA]</scope>
    <source>
        <strain evidence="2 3">CAUP A 1101</strain>
    </source>
</reference>
<name>A0A098TQU9_9CYAN</name>
<dbReference type="RefSeq" id="WP_204368513.1">
    <property type="nucleotide sequence ID" value="NZ_JJML01000014.1"/>
</dbReference>
<dbReference type="Gene3D" id="3.40.640.10">
    <property type="entry name" value="Type I PLP-dependent aspartate aminotransferase-like (Major domain)"/>
    <property type="match status" value="1"/>
</dbReference>
<dbReference type="SUPFAM" id="SSF53383">
    <property type="entry name" value="PLP-dependent transferases"/>
    <property type="match status" value="1"/>
</dbReference>
<dbReference type="PANTHER" id="PTHR30244">
    <property type="entry name" value="TRANSAMINASE"/>
    <property type="match status" value="1"/>
</dbReference>
<evidence type="ECO:0008006" key="4">
    <source>
        <dbReference type="Google" id="ProtNLM"/>
    </source>
</evidence>
<keyword evidence="3" id="KW-1185">Reference proteome</keyword>
<evidence type="ECO:0000313" key="3">
    <source>
        <dbReference type="Proteomes" id="UP000030170"/>
    </source>
</evidence>
<dbReference type="EMBL" id="JJML01000014">
    <property type="protein sequence ID" value="KGF73208.1"/>
    <property type="molecule type" value="Genomic_DNA"/>
</dbReference>
<dbReference type="InterPro" id="IPR000653">
    <property type="entry name" value="DegT/StrS_aminotransferase"/>
</dbReference>
<protein>
    <recommendedName>
        <fullName evidence="4">DegT/DnrJ/EryC1/StrS aminotransferase</fullName>
    </recommendedName>
</protein>
<dbReference type="GO" id="GO:0030170">
    <property type="term" value="F:pyridoxal phosphate binding"/>
    <property type="evidence" value="ECO:0007669"/>
    <property type="project" value="TreeGrafter"/>
</dbReference>
<evidence type="ECO:0000256" key="1">
    <source>
        <dbReference type="ARBA" id="ARBA00022898"/>
    </source>
</evidence>
<dbReference type="STRING" id="1497020.DO97_01500"/>
<proteinExistence type="predicted"/>
<sequence length="162" mass="16785">MPSIPQTNPKASYLAHQAAIDAAIAQVLTSGWYVLGQEVTAFEQEFAQYVGVSHGLGVANGTDALVIALRTCGIESGDLVITVSHTAVATVAAIELVGAVPLLVDIDPQTYTLDPNALEATLRQSSHSGAPSQGCDPGAFVWTQRRPAQDSGSCPPLWSGGD</sequence>
<evidence type="ECO:0000313" key="2">
    <source>
        <dbReference type="EMBL" id="KGF73208.1"/>
    </source>
</evidence>
<dbReference type="GO" id="GO:0000271">
    <property type="term" value="P:polysaccharide biosynthetic process"/>
    <property type="evidence" value="ECO:0007669"/>
    <property type="project" value="TreeGrafter"/>
</dbReference>
<dbReference type="InterPro" id="IPR015421">
    <property type="entry name" value="PyrdxlP-dep_Trfase_major"/>
</dbReference>
<accession>A0A098TQU9</accession>
<dbReference type="GO" id="GO:0008483">
    <property type="term" value="F:transaminase activity"/>
    <property type="evidence" value="ECO:0007669"/>
    <property type="project" value="TreeGrafter"/>
</dbReference>